<dbReference type="REBASE" id="368584">
    <property type="entry name" value="M.PspMSB31ORF2717P"/>
</dbReference>
<dbReference type="GO" id="GO:0003677">
    <property type="term" value="F:DNA binding"/>
    <property type="evidence" value="ECO:0007669"/>
    <property type="project" value="InterPro"/>
</dbReference>
<dbReference type="Pfam" id="PF01555">
    <property type="entry name" value="N6_N4_Mtase"/>
    <property type="match status" value="1"/>
</dbReference>
<dbReference type="InterPro" id="IPR001091">
    <property type="entry name" value="RM_Methyltransferase"/>
</dbReference>
<sequence length="454" mass="50782">MSKSLFSMGTSKYALRMAGFFRLCKGWLMEINRRSLDTLIPYARNARTHSDDQIARIAASIDEFGMVGAIVVRNGVIAKGHGTLAAVRKLYGVGKKLYPPPGRAQGAEPFPDGEVPVLDASGWTESQFRAFVIADNRLAELAGWDNELLVLELSELQSDGFAIDVVGFEIEDIGRLLQPEARTGLTEDDEAPAVPETAVSVVGDIWRCDRHRVMCGDCLKRDQVDRLMAQASADLVVTDPPYNVAYEGKQPTHMRIANDDMTHDVFYGFLFDSFRNMFASAADGAGVYVFHADGEGVNFRRALCDAGWKVAQCCVWVKQSLVLGRQDYHWQHEPVLYGWKPTAAHRWYGDRKQSTVWQFDRPARNDQHPTMKPVALMEYPVRNSSRQGDVVLDLFGGSGSTLIACEKLQRSARLMEIDPRYCDVIVRRWQDFTGHAATLAESSMTFAEVEDARK</sequence>
<dbReference type="EMBL" id="LR699553">
    <property type="protein sequence ID" value="VVD29173.1"/>
    <property type="molecule type" value="Genomic_DNA"/>
</dbReference>
<evidence type="ECO:0000256" key="4">
    <source>
        <dbReference type="RuleBase" id="RU362026"/>
    </source>
</evidence>
<proteinExistence type="inferred from homology"/>
<dbReference type="RefSeq" id="WP_232064187.1">
    <property type="nucleotide sequence ID" value="NZ_LR699553.1"/>
</dbReference>
<dbReference type="AlphaFoldDB" id="A0A5Q4ZE97"/>
<keyword evidence="3" id="KW-0808">Transferase</keyword>
<dbReference type="PRINTS" id="PR00508">
    <property type="entry name" value="S21N4MTFRASE"/>
</dbReference>
<evidence type="ECO:0000256" key="2">
    <source>
        <dbReference type="ARBA" id="ARBA00022603"/>
    </source>
</evidence>
<dbReference type="CDD" id="cd16403">
    <property type="entry name" value="ParB_N_like_MT"/>
    <property type="match status" value="1"/>
</dbReference>
<dbReference type="InterPro" id="IPR015840">
    <property type="entry name" value="DNA_MeTrfase_ParB"/>
</dbReference>
<dbReference type="InterPro" id="IPR002052">
    <property type="entry name" value="DNA_methylase_N6_adenine_CS"/>
</dbReference>
<evidence type="ECO:0000256" key="3">
    <source>
        <dbReference type="ARBA" id="ARBA00022679"/>
    </source>
</evidence>
<dbReference type="PROSITE" id="PS00092">
    <property type="entry name" value="N6_MTASE"/>
    <property type="match status" value="1"/>
</dbReference>
<accession>A0A5Q4ZE97</accession>
<protein>
    <recommendedName>
        <fullName evidence="4">Methyltransferase</fullName>
        <ecNumber evidence="4">2.1.1.-</ecNumber>
    </recommendedName>
</protein>
<gene>
    <name evidence="6" type="ORF">PDMSB3_2717</name>
</gene>
<evidence type="ECO:0000256" key="1">
    <source>
        <dbReference type="ARBA" id="ARBA00006594"/>
    </source>
</evidence>
<comment type="similarity">
    <text evidence="1 4">Belongs to the N(4)/N(6)-methyltransferase family.</text>
</comment>
<feature type="domain" description="DNA methylase N-4/N-6" evidence="5">
    <location>
        <begin position="234"/>
        <end position="426"/>
    </location>
</feature>
<dbReference type="InterPro" id="IPR002941">
    <property type="entry name" value="DNA_methylase_N4/N6"/>
</dbReference>
<evidence type="ECO:0000259" key="5">
    <source>
        <dbReference type="Pfam" id="PF01555"/>
    </source>
</evidence>
<dbReference type="Proteomes" id="UP000325811">
    <property type="component" value="Chromosome I"/>
</dbReference>
<dbReference type="Gene3D" id="3.40.50.150">
    <property type="entry name" value="Vaccinia Virus protein VP39"/>
    <property type="match status" value="1"/>
</dbReference>
<organism evidence="6 7">
    <name type="scientific">Paraburkholderia dioscoreae</name>
    <dbReference type="NCBI Taxonomy" id="2604047"/>
    <lineage>
        <taxon>Bacteria</taxon>
        <taxon>Pseudomonadati</taxon>
        <taxon>Pseudomonadota</taxon>
        <taxon>Betaproteobacteria</taxon>
        <taxon>Burkholderiales</taxon>
        <taxon>Burkholderiaceae</taxon>
        <taxon>Paraburkholderia</taxon>
    </lineage>
</organism>
<evidence type="ECO:0000313" key="6">
    <source>
        <dbReference type="EMBL" id="VVD29173.1"/>
    </source>
</evidence>
<dbReference type="SUPFAM" id="SSF110849">
    <property type="entry name" value="ParB/Sulfiredoxin"/>
    <property type="match status" value="1"/>
</dbReference>
<name>A0A5Q4ZE97_9BURK</name>
<dbReference type="PIRSF" id="PIRSF036758">
    <property type="entry name" value="Aden_M_ParB"/>
    <property type="match status" value="1"/>
</dbReference>
<evidence type="ECO:0000313" key="7">
    <source>
        <dbReference type="Proteomes" id="UP000325811"/>
    </source>
</evidence>
<dbReference type="SUPFAM" id="SSF53335">
    <property type="entry name" value="S-adenosyl-L-methionine-dependent methyltransferases"/>
    <property type="match status" value="1"/>
</dbReference>
<dbReference type="KEGG" id="pdio:PDMSB3_2717"/>
<keyword evidence="7" id="KW-1185">Reference proteome</keyword>
<reference evidence="6 7" key="1">
    <citation type="submission" date="2019-08" db="EMBL/GenBank/DDBJ databases">
        <authorList>
            <person name="Herpell B J."/>
        </authorList>
    </citation>
    <scope>NUCLEOTIDE SEQUENCE [LARGE SCALE GENOMIC DNA]</scope>
    <source>
        <strain evidence="7">Msb3</strain>
    </source>
</reference>
<dbReference type="EC" id="2.1.1.-" evidence="4"/>
<keyword evidence="2 6" id="KW-0489">Methyltransferase</keyword>
<dbReference type="InterPro" id="IPR029063">
    <property type="entry name" value="SAM-dependent_MTases_sf"/>
</dbReference>
<dbReference type="GO" id="GO:0008170">
    <property type="term" value="F:N-methyltransferase activity"/>
    <property type="evidence" value="ECO:0007669"/>
    <property type="project" value="InterPro"/>
</dbReference>
<dbReference type="InterPro" id="IPR036086">
    <property type="entry name" value="ParB/Sulfiredoxin_sf"/>
</dbReference>
<dbReference type="GO" id="GO:0032259">
    <property type="term" value="P:methylation"/>
    <property type="evidence" value="ECO:0007669"/>
    <property type="project" value="UniProtKB-KW"/>
</dbReference>